<reference evidence="3 4" key="1">
    <citation type="submission" date="2024-01" db="EMBL/GenBank/DDBJ databases">
        <title>The genome of the rayed Mediterranean limpet Patella caerulea (Linnaeus, 1758).</title>
        <authorList>
            <person name="Anh-Thu Weber A."/>
            <person name="Halstead-Nussloch G."/>
        </authorList>
    </citation>
    <scope>NUCLEOTIDE SEQUENCE [LARGE SCALE GENOMIC DNA]</scope>
    <source>
        <strain evidence="3">AATW-2023a</strain>
        <tissue evidence="3">Whole specimen</tissue>
    </source>
</reference>
<gene>
    <name evidence="3" type="ORF">SNE40_005523</name>
</gene>
<feature type="signal peptide" evidence="1">
    <location>
        <begin position="1"/>
        <end position="18"/>
    </location>
</feature>
<dbReference type="EMBL" id="JAZGQO010000004">
    <property type="protein sequence ID" value="KAK6187517.1"/>
    <property type="molecule type" value="Genomic_DNA"/>
</dbReference>
<proteinExistence type="predicted"/>
<name>A0AAN8JX70_PATCE</name>
<sequence length="98" mass="11128">MFIQLLIMGLIMVQTVAAFIEDMKYILIQENKTGPTSFNSLRVDDVLSCTVVCEDDPLCVIFAFHADRQQCNIYHQLITDSELQHDAGMRMFKIGNIG</sequence>
<feature type="chain" id="PRO_5043029861" description="Apple domain-containing protein" evidence="1">
    <location>
        <begin position="19"/>
        <end position="98"/>
    </location>
</feature>
<organism evidence="3 4">
    <name type="scientific">Patella caerulea</name>
    <name type="common">Rayed Mediterranean limpet</name>
    <dbReference type="NCBI Taxonomy" id="87958"/>
    <lineage>
        <taxon>Eukaryota</taxon>
        <taxon>Metazoa</taxon>
        <taxon>Spiralia</taxon>
        <taxon>Lophotrochozoa</taxon>
        <taxon>Mollusca</taxon>
        <taxon>Gastropoda</taxon>
        <taxon>Patellogastropoda</taxon>
        <taxon>Patelloidea</taxon>
        <taxon>Patellidae</taxon>
        <taxon>Patella</taxon>
    </lineage>
</organism>
<evidence type="ECO:0000313" key="4">
    <source>
        <dbReference type="Proteomes" id="UP001347796"/>
    </source>
</evidence>
<evidence type="ECO:0000313" key="3">
    <source>
        <dbReference type="EMBL" id="KAK6187517.1"/>
    </source>
</evidence>
<accession>A0AAN8JX70</accession>
<comment type="caution">
    <text evidence="3">The sequence shown here is derived from an EMBL/GenBank/DDBJ whole genome shotgun (WGS) entry which is preliminary data.</text>
</comment>
<dbReference type="Gene3D" id="3.50.4.10">
    <property type="entry name" value="Hepatocyte Growth Factor"/>
    <property type="match status" value="1"/>
</dbReference>
<feature type="domain" description="Apple" evidence="2">
    <location>
        <begin position="26"/>
        <end position="85"/>
    </location>
</feature>
<dbReference type="AlphaFoldDB" id="A0AAN8JX70"/>
<evidence type="ECO:0000256" key="1">
    <source>
        <dbReference type="SAM" id="SignalP"/>
    </source>
</evidence>
<dbReference type="InterPro" id="IPR003609">
    <property type="entry name" value="Pan_app"/>
</dbReference>
<dbReference type="Pfam" id="PF00024">
    <property type="entry name" value="PAN_1"/>
    <property type="match status" value="1"/>
</dbReference>
<keyword evidence="1" id="KW-0732">Signal</keyword>
<evidence type="ECO:0000259" key="2">
    <source>
        <dbReference type="Pfam" id="PF00024"/>
    </source>
</evidence>
<dbReference type="Proteomes" id="UP001347796">
    <property type="component" value="Unassembled WGS sequence"/>
</dbReference>
<protein>
    <recommendedName>
        <fullName evidence="2">Apple domain-containing protein</fullName>
    </recommendedName>
</protein>
<keyword evidence="4" id="KW-1185">Reference proteome</keyword>